<feature type="region of interest" description="Disordered" evidence="1">
    <location>
        <begin position="224"/>
        <end position="380"/>
    </location>
</feature>
<evidence type="ECO:0000256" key="1">
    <source>
        <dbReference type="SAM" id="MobiDB-lite"/>
    </source>
</evidence>
<sequence length="492" mass="52045">MAIVHSHLPLSRGSGPNIIVVKTSTVCLVHTLSFAQTLGSHKLNRSQCASSRASGNATRVNDVTASQWPGKGTSCVQEVVSMLTSEHTGQKKGRKPQLHHNSKSVSFAPLFPSGGIPYTQQVLVVSSPIDQDYASSSSQCSSASSNTTHFSILTSSENSQPHTPCDDSSLVSLTPIVPPRQPPRKKLVGLSAIQRSYLEEKEEGSSGQRDFTCGRSLPKPSACYFSWPEPQQTRHKSSNPPRCPSSPQVSLSPQSSRSLLSPHRNSMQRPGGRDRSASIASHTGSSGPIRLRRQSTSSHSSSIYGDVTSKSRRPSRLTVSTDEVDKMRRASSVSLQQALHTSAGTIESESQRTELSGSTGAHLTRPRASSRPALGTNSPLLPTYHANGVTSATPPGFSGRIRGVTLPSLRELGIIPKSRLDMGLGLGPGLGLTLRSPVTGTAKGKGISTVARRDAYPAWGEAPGSPAPFSSRAQSVSPVDSKDGIDIGLLGD</sequence>
<feature type="region of interest" description="Disordered" evidence="1">
    <location>
        <begin position="458"/>
        <end position="492"/>
    </location>
</feature>
<dbReference type="AlphaFoldDB" id="A0A316U6D1"/>
<dbReference type="Proteomes" id="UP000245942">
    <property type="component" value="Unassembled WGS sequence"/>
</dbReference>
<dbReference type="RefSeq" id="XP_025345675.1">
    <property type="nucleotide sequence ID" value="XM_025493902.1"/>
</dbReference>
<dbReference type="GeneID" id="37015636"/>
<keyword evidence="3" id="KW-1185">Reference proteome</keyword>
<gene>
    <name evidence="2" type="ORF">BCV69DRAFT_295344</name>
</gene>
<feature type="region of interest" description="Disordered" evidence="1">
    <location>
        <begin position="154"/>
        <end position="188"/>
    </location>
</feature>
<reference evidence="2 3" key="1">
    <citation type="journal article" date="2018" name="Mol. Biol. Evol.">
        <title>Broad Genomic Sampling Reveals a Smut Pathogenic Ancestry of the Fungal Clade Ustilaginomycotina.</title>
        <authorList>
            <person name="Kijpornyongpan T."/>
            <person name="Mondo S.J."/>
            <person name="Barry K."/>
            <person name="Sandor L."/>
            <person name="Lee J."/>
            <person name="Lipzen A."/>
            <person name="Pangilinan J."/>
            <person name="LaButti K."/>
            <person name="Hainaut M."/>
            <person name="Henrissat B."/>
            <person name="Grigoriev I.V."/>
            <person name="Spatafora J.W."/>
            <person name="Aime M.C."/>
        </authorList>
    </citation>
    <scope>NUCLEOTIDE SEQUENCE [LARGE SCALE GENOMIC DNA]</scope>
    <source>
        <strain evidence="2 3">MCA 4718</strain>
    </source>
</reference>
<feature type="region of interest" description="Disordered" evidence="1">
    <location>
        <begin position="85"/>
        <end position="106"/>
    </location>
</feature>
<feature type="compositionally biased region" description="Low complexity" evidence="1">
    <location>
        <begin position="245"/>
        <end position="262"/>
    </location>
</feature>
<organism evidence="2 3">
    <name type="scientific">Pseudomicrostroma glucosiphilum</name>
    <dbReference type="NCBI Taxonomy" id="1684307"/>
    <lineage>
        <taxon>Eukaryota</taxon>
        <taxon>Fungi</taxon>
        <taxon>Dikarya</taxon>
        <taxon>Basidiomycota</taxon>
        <taxon>Ustilaginomycotina</taxon>
        <taxon>Exobasidiomycetes</taxon>
        <taxon>Microstromatales</taxon>
        <taxon>Microstromatales incertae sedis</taxon>
        <taxon>Pseudomicrostroma</taxon>
    </lineage>
</organism>
<feature type="compositionally biased region" description="Polar residues" evidence="1">
    <location>
        <begin position="331"/>
        <end position="361"/>
    </location>
</feature>
<name>A0A316U6D1_9BASI</name>
<proteinExistence type="predicted"/>
<evidence type="ECO:0000313" key="3">
    <source>
        <dbReference type="Proteomes" id="UP000245942"/>
    </source>
</evidence>
<evidence type="ECO:0000313" key="2">
    <source>
        <dbReference type="EMBL" id="PWN18515.1"/>
    </source>
</evidence>
<accession>A0A316U6D1</accession>
<protein>
    <submittedName>
        <fullName evidence="2">Uncharacterized protein</fullName>
    </submittedName>
</protein>
<feature type="compositionally biased region" description="Basic residues" evidence="1">
    <location>
        <begin position="90"/>
        <end position="102"/>
    </location>
</feature>
<dbReference type="EMBL" id="KZ819336">
    <property type="protein sequence ID" value="PWN18515.1"/>
    <property type="molecule type" value="Genomic_DNA"/>
</dbReference>